<comment type="caution">
    <text evidence="1">The sequence shown here is derived from an EMBL/GenBank/DDBJ whole genome shotgun (WGS) entry which is preliminary data.</text>
</comment>
<protein>
    <submittedName>
        <fullName evidence="1">Uncharacterized protein</fullName>
    </submittedName>
</protein>
<sequence length="50" mass="5455">MTDTAIRPADAGTGTDTAAREAWTAWHAEREQALTAPHGWLTPVALLRLR</sequence>
<feature type="non-terminal residue" evidence="1">
    <location>
        <position position="50"/>
    </location>
</feature>
<name>A0ABX1K4Z0_9CELL</name>
<reference evidence="1 2" key="1">
    <citation type="submission" date="2020-04" db="EMBL/GenBank/DDBJ databases">
        <title>MicrobeNet Type strains.</title>
        <authorList>
            <person name="Nicholson A.C."/>
        </authorList>
    </citation>
    <scope>NUCLEOTIDE SEQUENCE [LARGE SCALE GENOMIC DNA]</scope>
    <source>
        <strain evidence="1 2">ATCC BAA-787</strain>
    </source>
</reference>
<keyword evidence="2" id="KW-1185">Reference proteome</keyword>
<accession>A0ABX1K4Z0</accession>
<dbReference type="EMBL" id="JAAXOY010000670">
    <property type="protein sequence ID" value="NKY41327.1"/>
    <property type="molecule type" value="Genomic_DNA"/>
</dbReference>
<evidence type="ECO:0000313" key="1">
    <source>
        <dbReference type="EMBL" id="NKY41327.1"/>
    </source>
</evidence>
<organism evidence="1 2">
    <name type="scientific">Cellulomonas septica</name>
    <dbReference type="NCBI Taxonomy" id="285080"/>
    <lineage>
        <taxon>Bacteria</taxon>
        <taxon>Bacillati</taxon>
        <taxon>Actinomycetota</taxon>
        <taxon>Actinomycetes</taxon>
        <taxon>Micrococcales</taxon>
        <taxon>Cellulomonadaceae</taxon>
        <taxon>Cellulomonas</taxon>
    </lineage>
</organism>
<dbReference type="Proteomes" id="UP000777774">
    <property type="component" value="Unassembled WGS sequence"/>
</dbReference>
<proteinExistence type="predicted"/>
<gene>
    <name evidence="1" type="ORF">HGA02_17930</name>
</gene>
<evidence type="ECO:0000313" key="2">
    <source>
        <dbReference type="Proteomes" id="UP000777774"/>
    </source>
</evidence>